<evidence type="ECO:0000313" key="2">
    <source>
        <dbReference type="Proteomes" id="UP000674234"/>
    </source>
</evidence>
<evidence type="ECO:0008006" key="3">
    <source>
        <dbReference type="Google" id="ProtNLM"/>
    </source>
</evidence>
<name>A0A940WNS7_9ACTN</name>
<evidence type="ECO:0000313" key="1">
    <source>
        <dbReference type="EMBL" id="MBP2704406.1"/>
    </source>
</evidence>
<accession>A0A940WNS7</accession>
<proteinExistence type="predicted"/>
<comment type="caution">
    <text evidence="1">The sequence shown here is derived from an EMBL/GenBank/DDBJ whole genome shotgun (WGS) entry which is preliminary data.</text>
</comment>
<dbReference type="Proteomes" id="UP000674234">
    <property type="component" value="Unassembled WGS sequence"/>
</dbReference>
<gene>
    <name evidence="1" type="ORF">JOL79_11335</name>
</gene>
<reference evidence="1" key="1">
    <citation type="submission" date="2021-02" db="EMBL/GenBank/DDBJ databases">
        <title>Draft genome sequence of Microbispora sp. RL4-1S isolated from rice leaves in Thailand.</title>
        <authorList>
            <person name="Muangham S."/>
            <person name="Duangmal K."/>
        </authorList>
    </citation>
    <scope>NUCLEOTIDE SEQUENCE</scope>
    <source>
        <strain evidence="1">RL4-1S</strain>
    </source>
</reference>
<organism evidence="1 2">
    <name type="scientific">Microbispora oryzae</name>
    <dbReference type="NCBI Taxonomy" id="2806554"/>
    <lineage>
        <taxon>Bacteria</taxon>
        <taxon>Bacillati</taxon>
        <taxon>Actinomycetota</taxon>
        <taxon>Actinomycetes</taxon>
        <taxon>Streptosporangiales</taxon>
        <taxon>Streptosporangiaceae</taxon>
        <taxon>Microbispora</taxon>
    </lineage>
</organism>
<dbReference type="AlphaFoldDB" id="A0A940WNS7"/>
<dbReference type="RefSeq" id="WP_210155711.1">
    <property type="nucleotide sequence ID" value="NZ_JAFCNB010000005.1"/>
</dbReference>
<dbReference type="EMBL" id="JAFCNB010000005">
    <property type="protein sequence ID" value="MBP2704406.1"/>
    <property type="molecule type" value="Genomic_DNA"/>
</dbReference>
<protein>
    <recommendedName>
        <fullName evidence="3">Bacteriophage Mu GpT domain-containing protein</fullName>
    </recommendedName>
</protein>
<sequence>MTLTLDAGPGLGLLDTYTGGTDDASTGRIYAGEGRRINRRTQDARYQRSLSEALRLYERVLTGSRRAALDFQEAMTRSDFQFLFGDVLDRQLLGSYNTMPVNWSITARRGRVRDFRTVKRFTLDGGKGVLAPVGELEPYTARAVVDGAYEYAIGKHGAEIPISWETVVNDDLDALSELPGALGLAARRTEERFATALYVTSSGPNSTFFSNANKNLINATVGGADVPTNPALTISGLQYAMQIMGQQVDSDGGPIYVQSVVLEVPPALEVAANNIINSTEIVSATGGGDGTGNDQLRVQNWMRNRVTVRVNPWLPIIDTTTGNSAWYLFASPSSGRPPMEVGFLIGHETPELWMKSPDAVRVGGGAVNPEEGDFEHDGIRYRVRHVLGGTLMDPKMAVASTGAGS</sequence>
<dbReference type="Pfam" id="PF25209">
    <property type="entry name" value="Phage_capsid_4"/>
    <property type="match status" value="1"/>
</dbReference>
<keyword evidence="2" id="KW-1185">Reference proteome</keyword>